<evidence type="ECO:0000313" key="2">
    <source>
        <dbReference type="EMBL" id="MEJ8281699.1"/>
    </source>
</evidence>
<reference evidence="2 3" key="1">
    <citation type="submission" date="2024-03" db="EMBL/GenBank/DDBJ databases">
        <title>Draft genome sequence of Pseudonocardia sp. DW16-2.</title>
        <authorList>
            <person name="Duangmal K."/>
        </authorList>
    </citation>
    <scope>NUCLEOTIDE SEQUENCE [LARGE SCALE GENOMIC DNA]</scope>
    <source>
        <strain evidence="2 3">DW16-2</strain>
    </source>
</reference>
<sequence length="217" mass="23740">MATTWRTQWTRRRVRPGDGRALKPFRWWQMLVGRALLHLDLTGPDGRPVRWSVDVRHQGDADGRVVAHLYRDGRHDASSRVPALLPAGGGEIEVRTSAAGLRRCHWTAPDGTVRPLTPDPRSAEGRRARLERRRPGLSRAIGAVSVLALVVGLGLNLLQIAGHVSRIPPIAETIGVFVSPVVLPVWLNVTLGLAAALGAAERALRMRHHWLLDAAGT</sequence>
<dbReference type="Proteomes" id="UP001364211">
    <property type="component" value="Unassembled WGS sequence"/>
</dbReference>
<dbReference type="RefSeq" id="WP_340294328.1">
    <property type="nucleotide sequence ID" value="NZ_JBBJUP010000022.1"/>
</dbReference>
<proteinExistence type="predicted"/>
<accession>A0ABU8TCN0</accession>
<gene>
    <name evidence="2" type="ORF">WJX68_22370</name>
</gene>
<organism evidence="2 3">
    <name type="scientific">Pseudonocardia spirodelae</name>
    <dbReference type="NCBI Taxonomy" id="3133431"/>
    <lineage>
        <taxon>Bacteria</taxon>
        <taxon>Bacillati</taxon>
        <taxon>Actinomycetota</taxon>
        <taxon>Actinomycetes</taxon>
        <taxon>Pseudonocardiales</taxon>
        <taxon>Pseudonocardiaceae</taxon>
        <taxon>Pseudonocardia</taxon>
    </lineage>
</organism>
<keyword evidence="1" id="KW-0812">Transmembrane</keyword>
<protein>
    <submittedName>
        <fullName evidence="2">Uncharacterized protein</fullName>
    </submittedName>
</protein>
<feature type="transmembrane region" description="Helical" evidence="1">
    <location>
        <begin position="181"/>
        <end position="200"/>
    </location>
</feature>
<evidence type="ECO:0000313" key="3">
    <source>
        <dbReference type="Proteomes" id="UP001364211"/>
    </source>
</evidence>
<feature type="transmembrane region" description="Helical" evidence="1">
    <location>
        <begin position="136"/>
        <end position="161"/>
    </location>
</feature>
<name>A0ABU8TCN0_9PSEU</name>
<keyword evidence="1" id="KW-1133">Transmembrane helix</keyword>
<keyword evidence="1" id="KW-0472">Membrane</keyword>
<comment type="caution">
    <text evidence="2">The sequence shown here is derived from an EMBL/GenBank/DDBJ whole genome shotgun (WGS) entry which is preliminary data.</text>
</comment>
<dbReference type="EMBL" id="JBBJUP010000022">
    <property type="protein sequence ID" value="MEJ8281699.1"/>
    <property type="molecule type" value="Genomic_DNA"/>
</dbReference>
<evidence type="ECO:0000256" key="1">
    <source>
        <dbReference type="SAM" id="Phobius"/>
    </source>
</evidence>
<keyword evidence="3" id="KW-1185">Reference proteome</keyword>